<reference evidence="9 10" key="1">
    <citation type="submission" date="2020-05" db="EMBL/GenBank/DDBJ databases">
        <title>MicrobeNet Type strains.</title>
        <authorList>
            <person name="Nicholson A.C."/>
        </authorList>
    </citation>
    <scope>NUCLEOTIDE SEQUENCE [LARGE SCALE GENOMIC DNA]</scope>
    <source>
        <strain evidence="9 10">JCM 3224</strain>
    </source>
</reference>
<dbReference type="Pfam" id="PF00720">
    <property type="entry name" value="SSI"/>
    <property type="match status" value="1"/>
</dbReference>
<proteinExistence type="inferred from homology"/>
<dbReference type="EMBL" id="JABELX010000004">
    <property type="protein sequence ID" value="NNH70483.1"/>
    <property type="molecule type" value="Genomic_DNA"/>
</dbReference>
<dbReference type="SUPFAM" id="SSF55399">
    <property type="entry name" value="Subtilisin inhibitor"/>
    <property type="match status" value="1"/>
</dbReference>
<dbReference type="GO" id="GO:0005576">
    <property type="term" value="C:extracellular region"/>
    <property type="evidence" value="ECO:0007669"/>
    <property type="project" value="UniProtKB-SubCell"/>
</dbReference>
<organism evidence="9 10">
    <name type="scientific">Nocardia uniformis</name>
    <dbReference type="NCBI Taxonomy" id="53432"/>
    <lineage>
        <taxon>Bacteria</taxon>
        <taxon>Bacillati</taxon>
        <taxon>Actinomycetota</taxon>
        <taxon>Actinomycetes</taxon>
        <taxon>Mycobacteriales</taxon>
        <taxon>Nocardiaceae</taxon>
        <taxon>Nocardia</taxon>
    </lineage>
</organism>
<keyword evidence="10" id="KW-1185">Reference proteome</keyword>
<dbReference type="Proteomes" id="UP000586827">
    <property type="component" value="Unassembled WGS sequence"/>
</dbReference>
<evidence type="ECO:0000313" key="9">
    <source>
        <dbReference type="EMBL" id="NNH70483.1"/>
    </source>
</evidence>
<keyword evidence="4" id="KW-0646">Protease inhibitor</keyword>
<sequence>MRILFPVCALVAVAAVVGSGCASSESGRVSELTLSVTTPEDPDVARTVTLRCSPDIGGDHPAASQACAELTAVDGEFDELDVDPGAICTQHYDPVGYTVAGNWRGRAVTYTETFPNDCHGKAATGSVFDF</sequence>
<dbReference type="AlphaFoldDB" id="A0A849BV67"/>
<comment type="caution">
    <text evidence="9">The sequence shown here is derived from an EMBL/GenBank/DDBJ whole genome shotgun (WGS) entry which is preliminary data.</text>
</comment>
<keyword evidence="7" id="KW-0732">Signal</keyword>
<gene>
    <name evidence="9" type="ORF">HLB23_11515</name>
</gene>
<keyword evidence="3" id="KW-0964">Secreted</keyword>
<feature type="chain" id="PRO_5032413122" description="Subtilisin inhibitor domain-containing protein" evidence="7">
    <location>
        <begin position="25"/>
        <end position="130"/>
    </location>
</feature>
<comment type="subcellular location">
    <subcellularLocation>
        <location evidence="1">Secreted</location>
    </subcellularLocation>
</comment>
<evidence type="ECO:0000256" key="5">
    <source>
        <dbReference type="ARBA" id="ARBA00022900"/>
    </source>
</evidence>
<feature type="domain" description="Subtilisin inhibitor" evidence="8">
    <location>
        <begin position="30"/>
        <end position="116"/>
    </location>
</feature>
<dbReference type="InterPro" id="IPR020054">
    <property type="entry name" value="Prot_inh_SSI_I16_CS"/>
</dbReference>
<evidence type="ECO:0000256" key="3">
    <source>
        <dbReference type="ARBA" id="ARBA00022525"/>
    </source>
</evidence>
<evidence type="ECO:0000256" key="2">
    <source>
        <dbReference type="ARBA" id="ARBA00010472"/>
    </source>
</evidence>
<dbReference type="RefSeq" id="WP_067526645.1">
    <property type="nucleotide sequence ID" value="NZ_JABELX010000004.1"/>
</dbReference>
<protein>
    <recommendedName>
        <fullName evidence="8">Subtilisin inhibitor domain-containing protein</fullName>
    </recommendedName>
</protein>
<comment type="similarity">
    <text evidence="2">Belongs to the protease inhibitor I16 (SSI) family.</text>
</comment>
<evidence type="ECO:0000256" key="7">
    <source>
        <dbReference type="SAM" id="SignalP"/>
    </source>
</evidence>
<dbReference type="PROSITE" id="PS00999">
    <property type="entry name" value="SSI"/>
    <property type="match status" value="1"/>
</dbReference>
<dbReference type="GO" id="GO:0004867">
    <property type="term" value="F:serine-type endopeptidase inhibitor activity"/>
    <property type="evidence" value="ECO:0007669"/>
    <property type="project" value="UniProtKB-KW"/>
</dbReference>
<evidence type="ECO:0000256" key="1">
    <source>
        <dbReference type="ARBA" id="ARBA00004613"/>
    </source>
</evidence>
<dbReference type="PROSITE" id="PS51257">
    <property type="entry name" value="PROKAR_LIPOPROTEIN"/>
    <property type="match status" value="1"/>
</dbReference>
<name>A0A849BV67_9NOCA</name>
<dbReference type="Gene3D" id="3.30.350.10">
    <property type="entry name" value="Subtilisin inhibitor-like"/>
    <property type="match status" value="1"/>
</dbReference>
<dbReference type="InterPro" id="IPR023549">
    <property type="entry name" value="Subtilisin_inhibitor"/>
</dbReference>
<evidence type="ECO:0000256" key="6">
    <source>
        <dbReference type="ARBA" id="ARBA00023157"/>
    </source>
</evidence>
<feature type="signal peptide" evidence="7">
    <location>
        <begin position="1"/>
        <end position="24"/>
    </location>
</feature>
<evidence type="ECO:0000256" key="4">
    <source>
        <dbReference type="ARBA" id="ARBA00022690"/>
    </source>
</evidence>
<dbReference type="InterPro" id="IPR036819">
    <property type="entry name" value="Subtilisin_inhibitor-like_sf"/>
</dbReference>
<keyword evidence="6" id="KW-1015">Disulfide bond</keyword>
<keyword evidence="5" id="KW-0722">Serine protease inhibitor</keyword>
<evidence type="ECO:0000259" key="8">
    <source>
        <dbReference type="Pfam" id="PF00720"/>
    </source>
</evidence>
<accession>A0A849BV67</accession>
<evidence type="ECO:0000313" key="10">
    <source>
        <dbReference type="Proteomes" id="UP000586827"/>
    </source>
</evidence>